<keyword evidence="7" id="KW-0408">Iron</keyword>
<dbReference type="SUPFAM" id="SSF102114">
    <property type="entry name" value="Radical SAM enzymes"/>
    <property type="match status" value="1"/>
</dbReference>
<keyword evidence="4" id="KW-0808">Transferase</keyword>
<dbReference type="PANTHER" id="PTHR43409">
    <property type="entry name" value="ANAEROBIC MAGNESIUM-PROTOPORPHYRIN IX MONOMETHYL ESTER CYCLASE-RELATED"/>
    <property type="match status" value="1"/>
</dbReference>
<dbReference type="Gene3D" id="3.40.50.280">
    <property type="entry name" value="Cobalamin-binding domain"/>
    <property type="match status" value="1"/>
</dbReference>
<dbReference type="AlphaFoldDB" id="G8NRB5"/>
<dbReference type="GO" id="GO:0046872">
    <property type="term" value="F:metal ion binding"/>
    <property type="evidence" value="ECO:0007669"/>
    <property type="project" value="UniProtKB-KW"/>
</dbReference>
<feature type="domain" description="Radical SAM core" evidence="9">
    <location>
        <begin position="153"/>
        <end position="408"/>
    </location>
</feature>
<dbReference type="GO" id="GO:0051539">
    <property type="term" value="F:4 iron, 4 sulfur cluster binding"/>
    <property type="evidence" value="ECO:0007669"/>
    <property type="project" value="UniProtKB-KW"/>
</dbReference>
<dbReference type="InterPro" id="IPR051198">
    <property type="entry name" value="BchE-like"/>
</dbReference>
<dbReference type="SFLD" id="SFLDG01123">
    <property type="entry name" value="methyltransferase_(Class_B)"/>
    <property type="match status" value="1"/>
</dbReference>
<evidence type="ECO:0000256" key="6">
    <source>
        <dbReference type="ARBA" id="ARBA00022723"/>
    </source>
</evidence>
<evidence type="ECO:0000256" key="5">
    <source>
        <dbReference type="ARBA" id="ARBA00022691"/>
    </source>
</evidence>
<dbReference type="GO" id="GO:0005829">
    <property type="term" value="C:cytosol"/>
    <property type="evidence" value="ECO:0007669"/>
    <property type="project" value="TreeGrafter"/>
</dbReference>
<dbReference type="EMBL" id="CP003130">
    <property type="protein sequence ID" value="AEU36193.1"/>
    <property type="molecule type" value="Genomic_DNA"/>
</dbReference>
<dbReference type="InterPro" id="IPR007197">
    <property type="entry name" value="rSAM"/>
</dbReference>
<dbReference type="Pfam" id="PF04055">
    <property type="entry name" value="Radical_SAM"/>
    <property type="match status" value="1"/>
</dbReference>
<dbReference type="KEGG" id="gma:AciX8_1857"/>
<dbReference type="InterPro" id="IPR034466">
    <property type="entry name" value="Methyltransferase_Class_B"/>
</dbReference>
<dbReference type="PANTHER" id="PTHR43409:SF7">
    <property type="entry name" value="BLL1977 PROTEIN"/>
    <property type="match status" value="1"/>
</dbReference>
<dbReference type="Gene3D" id="3.80.30.20">
    <property type="entry name" value="tm_1862 like domain"/>
    <property type="match status" value="1"/>
</dbReference>
<dbReference type="eggNOG" id="COG1032">
    <property type="taxonomic scope" value="Bacteria"/>
</dbReference>
<dbReference type="InterPro" id="IPR023404">
    <property type="entry name" value="rSAM_horseshoe"/>
</dbReference>
<keyword evidence="5" id="KW-0949">S-adenosyl-L-methionine</keyword>
<evidence type="ECO:0000256" key="4">
    <source>
        <dbReference type="ARBA" id="ARBA00022679"/>
    </source>
</evidence>
<dbReference type="PROSITE" id="PS51918">
    <property type="entry name" value="RADICAL_SAM"/>
    <property type="match status" value="1"/>
</dbReference>
<dbReference type="PROSITE" id="PS01278">
    <property type="entry name" value="MTTASE_RADICAL"/>
    <property type="match status" value="1"/>
</dbReference>
<evidence type="ECO:0000313" key="11">
    <source>
        <dbReference type="Proteomes" id="UP000007113"/>
    </source>
</evidence>
<evidence type="ECO:0000313" key="10">
    <source>
        <dbReference type="EMBL" id="AEU36193.1"/>
    </source>
</evidence>
<keyword evidence="3" id="KW-0489">Methyltransferase</keyword>
<sequence>MDSLSVHLINPSDNSFGTAVITPRWLFVLAAATPQIAGDPILVDESLEQVVPESIQAGDIVGISVHTGNALRGYEVGRMARGRGAWVVYGGIHATLFPEEAFERGEAHAVVKGDGDIAWGKAVVDCLAGTPERIYEGGRIDGDQFLAARWDLMPPEKYMWASVQTIRGCPKHCSFCSVWRTDGQQPRQRRFQSVIDEIVDLRRLGFRFIALADDNFYPVTLTDLRLAREQNNTAKVDELMAIRTERFQLMEELAKLPKDMVFFTQITMEAGEDGEYLDAMRKANIKGALVGVEAVTPEGLKAVFKDFNYSGDALAKQLQTFKKHGVHVLGSFIFGLPTDKPATFDATVEMALKAGVTFAQFVMMTPFPGTIDFGRWEKEQAKDPTMVGDVPITRYWLIPTAVRPKMFTPHPSMSSDEIRERTQKVWDRFYNWSAIWQRSACTPNLKSRVAFMFLSKLYRQMYAGTGISTDSARRKKSKSWARWTARQCKKLFQAKPMPELQSPVWALPSTVKLLRTALVAGMPQETPFVVLPRE</sequence>
<dbReference type="InterPro" id="IPR020612">
    <property type="entry name" value="Methylthiotransferase_CS"/>
</dbReference>
<dbReference type="InterPro" id="IPR058240">
    <property type="entry name" value="rSAM_sf"/>
</dbReference>
<dbReference type="SMART" id="SM00729">
    <property type="entry name" value="Elp3"/>
    <property type="match status" value="1"/>
</dbReference>
<keyword evidence="11" id="KW-1185">Reference proteome</keyword>
<organism evidence="10 11">
    <name type="scientific">Granulicella mallensis (strain ATCC BAA-1857 / DSM 23137 / MP5ACTX8)</name>
    <dbReference type="NCBI Taxonomy" id="682795"/>
    <lineage>
        <taxon>Bacteria</taxon>
        <taxon>Pseudomonadati</taxon>
        <taxon>Acidobacteriota</taxon>
        <taxon>Terriglobia</taxon>
        <taxon>Terriglobales</taxon>
        <taxon>Acidobacteriaceae</taxon>
        <taxon>Granulicella</taxon>
    </lineage>
</organism>
<dbReference type="HOGENOM" id="CLU_021572_5_1_0"/>
<dbReference type="InterPro" id="IPR006638">
    <property type="entry name" value="Elp3/MiaA/NifB-like_rSAM"/>
</dbReference>
<keyword evidence="8" id="KW-0411">Iron-sulfur</keyword>
<evidence type="ECO:0000259" key="9">
    <source>
        <dbReference type="PROSITE" id="PS51918"/>
    </source>
</evidence>
<evidence type="ECO:0000256" key="3">
    <source>
        <dbReference type="ARBA" id="ARBA00022603"/>
    </source>
</evidence>
<protein>
    <submittedName>
        <fullName evidence="10">Radical SAM domain protein</fullName>
    </submittedName>
</protein>
<reference evidence="10 11" key="1">
    <citation type="submission" date="2011-11" db="EMBL/GenBank/DDBJ databases">
        <title>Complete sequence of Granulicella mallensis MP5ACTX8.</title>
        <authorList>
            <consortium name="US DOE Joint Genome Institute"/>
            <person name="Lucas S."/>
            <person name="Copeland A."/>
            <person name="Lapidus A."/>
            <person name="Cheng J.-F."/>
            <person name="Goodwin L."/>
            <person name="Pitluck S."/>
            <person name="Peters L."/>
            <person name="Lu M."/>
            <person name="Detter J.C."/>
            <person name="Han C."/>
            <person name="Tapia R."/>
            <person name="Land M."/>
            <person name="Hauser L."/>
            <person name="Kyrpides N."/>
            <person name="Ivanova N."/>
            <person name="Mikhailova N."/>
            <person name="Pagani I."/>
            <person name="Rawat S."/>
            <person name="Mannisto M."/>
            <person name="Haggblom M."/>
            <person name="Woyke T."/>
        </authorList>
    </citation>
    <scope>NUCLEOTIDE SEQUENCE [LARGE SCALE GENOMIC DNA]</scope>
    <source>
        <strain evidence="11">ATCC BAA-1857 / DSM 23137 / MP5ACTX8</strain>
    </source>
</reference>
<proteinExistence type="predicted"/>
<dbReference type="SFLD" id="SFLDG01082">
    <property type="entry name" value="B12-binding_domain_containing"/>
    <property type="match status" value="1"/>
</dbReference>
<dbReference type="STRING" id="682795.AciX8_1857"/>
<name>G8NRB5_GRAMM</name>
<dbReference type="SFLD" id="SFLDS00029">
    <property type="entry name" value="Radical_SAM"/>
    <property type="match status" value="1"/>
</dbReference>
<evidence type="ECO:0000256" key="7">
    <source>
        <dbReference type="ARBA" id="ARBA00023004"/>
    </source>
</evidence>
<evidence type="ECO:0000256" key="8">
    <source>
        <dbReference type="ARBA" id="ARBA00023014"/>
    </source>
</evidence>
<gene>
    <name evidence="10" type="ordered locus">AciX8_1857</name>
</gene>
<evidence type="ECO:0000256" key="1">
    <source>
        <dbReference type="ARBA" id="ARBA00001966"/>
    </source>
</evidence>
<evidence type="ECO:0000256" key="2">
    <source>
        <dbReference type="ARBA" id="ARBA00022485"/>
    </source>
</evidence>
<dbReference type="GO" id="GO:0003824">
    <property type="term" value="F:catalytic activity"/>
    <property type="evidence" value="ECO:0007669"/>
    <property type="project" value="InterPro"/>
</dbReference>
<keyword evidence="6" id="KW-0479">Metal-binding</keyword>
<dbReference type="Proteomes" id="UP000007113">
    <property type="component" value="Chromosome"/>
</dbReference>
<accession>G8NRB5</accession>
<dbReference type="CDD" id="cd01335">
    <property type="entry name" value="Radical_SAM"/>
    <property type="match status" value="1"/>
</dbReference>
<keyword evidence="2" id="KW-0004">4Fe-4S</keyword>
<comment type="cofactor">
    <cofactor evidence="1">
        <name>[4Fe-4S] cluster</name>
        <dbReference type="ChEBI" id="CHEBI:49883"/>
    </cofactor>
</comment>